<feature type="transmembrane region" description="Helical" evidence="6">
    <location>
        <begin position="76"/>
        <end position="101"/>
    </location>
</feature>
<feature type="compositionally biased region" description="Polar residues" evidence="5">
    <location>
        <begin position="330"/>
        <end position="342"/>
    </location>
</feature>
<dbReference type="InterPro" id="IPR017981">
    <property type="entry name" value="GPCR_2-like_7TM"/>
</dbReference>
<keyword evidence="4 6" id="KW-0472">Membrane</keyword>
<dbReference type="Proteomes" id="UP000789375">
    <property type="component" value="Unassembled WGS sequence"/>
</dbReference>
<evidence type="ECO:0000313" key="8">
    <source>
        <dbReference type="EMBL" id="CAG8484867.1"/>
    </source>
</evidence>
<dbReference type="EMBL" id="CAJVPP010000458">
    <property type="protein sequence ID" value="CAG8484867.1"/>
    <property type="molecule type" value="Genomic_DNA"/>
</dbReference>
<feature type="compositionally biased region" description="Low complexity" evidence="5">
    <location>
        <begin position="309"/>
        <end position="318"/>
    </location>
</feature>
<dbReference type="PANTHER" id="PTHR23112">
    <property type="entry name" value="G PROTEIN-COUPLED RECEPTOR 157-RELATED"/>
    <property type="match status" value="1"/>
</dbReference>
<gene>
    <name evidence="8" type="ORF">FMOSSE_LOCUS3217</name>
</gene>
<feature type="transmembrane region" description="Helical" evidence="6">
    <location>
        <begin position="37"/>
        <end position="56"/>
    </location>
</feature>
<comment type="subcellular location">
    <subcellularLocation>
        <location evidence="1">Membrane</location>
        <topology evidence="1">Multi-pass membrane protein</topology>
    </subcellularLocation>
</comment>
<keyword evidence="3 6" id="KW-1133">Transmembrane helix</keyword>
<feature type="transmembrane region" description="Helical" evidence="6">
    <location>
        <begin position="7"/>
        <end position="28"/>
    </location>
</feature>
<dbReference type="GO" id="GO:0004930">
    <property type="term" value="F:G protein-coupled receptor activity"/>
    <property type="evidence" value="ECO:0007669"/>
    <property type="project" value="TreeGrafter"/>
</dbReference>
<keyword evidence="9" id="KW-1185">Reference proteome</keyword>
<feature type="transmembrane region" description="Helical" evidence="6">
    <location>
        <begin position="122"/>
        <end position="145"/>
    </location>
</feature>
<feature type="compositionally biased region" description="Low complexity" evidence="5">
    <location>
        <begin position="565"/>
        <end position="582"/>
    </location>
</feature>
<feature type="compositionally biased region" description="Low complexity" evidence="5">
    <location>
        <begin position="438"/>
        <end position="449"/>
    </location>
</feature>
<evidence type="ECO:0000256" key="2">
    <source>
        <dbReference type="ARBA" id="ARBA00022692"/>
    </source>
</evidence>
<reference evidence="8" key="1">
    <citation type="submission" date="2021-06" db="EMBL/GenBank/DDBJ databases">
        <authorList>
            <person name="Kallberg Y."/>
            <person name="Tangrot J."/>
            <person name="Rosling A."/>
        </authorList>
    </citation>
    <scope>NUCLEOTIDE SEQUENCE</scope>
    <source>
        <strain evidence="8">87-6 pot B 2015</strain>
    </source>
</reference>
<dbReference type="PROSITE" id="PS50261">
    <property type="entry name" value="G_PROTEIN_RECEP_F2_4"/>
    <property type="match status" value="1"/>
</dbReference>
<feature type="region of interest" description="Disordered" evidence="5">
    <location>
        <begin position="563"/>
        <end position="590"/>
    </location>
</feature>
<dbReference type="GO" id="GO:0007166">
    <property type="term" value="P:cell surface receptor signaling pathway"/>
    <property type="evidence" value="ECO:0007669"/>
    <property type="project" value="InterPro"/>
</dbReference>
<proteinExistence type="predicted"/>
<evidence type="ECO:0000259" key="7">
    <source>
        <dbReference type="PROSITE" id="PS50261"/>
    </source>
</evidence>
<feature type="transmembrane region" description="Helical" evidence="6">
    <location>
        <begin position="168"/>
        <end position="189"/>
    </location>
</feature>
<dbReference type="GO" id="GO:0007189">
    <property type="term" value="P:adenylate cyclase-activating G protein-coupled receptor signaling pathway"/>
    <property type="evidence" value="ECO:0007669"/>
    <property type="project" value="TreeGrafter"/>
</dbReference>
<keyword evidence="2 6" id="KW-0812">Transmembrane</keyword>
<organism evidence="8 9">
    <name type="scientific">Funneliformis mosseae</name>
    <name type="common">Endomycorrhizal fungus</name>
    <name type="synonym">Glomus mosseae</name>
    <dbReference type="NCBI Taxonomy" id="27381"/>
    <lineage>
        <taxon>Eukaryota</taxon>
        <taxon>Fungi</taxon>
        <taxon>Fungi incertae sedis</taxon>
        <taxon>Mucoromycota</taxon>
        <taxon>Glomeromycotina</taxon>
        <taxon>Glomeromycetes</taxon>
        <taxon>Glomerales</taxon>
        <taxon>Glomeraceae</taxon>
        <taxon>Funneliformis</taxon>
    </lineage>
</organism>
<protein>
    <submittedName>
        <fullName evidence="8">3143_t:CDS:1</fullName>
    </submittedName>
</protein>
<feature type="region of interest" description="Disordered" evidence="5">
    <location>
        <begin position="412"/>
        <end position="450"/>
    </location>
</feature>
<evidence type="ECO:0000256" key="1">
    <source>
        <dbReference type="ARBA" id="ARBA00004141"/>
    </source>
</evidence>
<evidence type="ECO:0000313" key="9">
    <source>
        <dbReference type="Proteomes" id="UP000789375"/>
    </source>
</evidence>
<evidence type="ECO:0000256" key="6">
    <source>
        <dbReference type="SAM" id="Phobius"/>
    </source>
</evidence>
<evidence type="ECO:0000256" key="5">
    <source>
        <dbReference type="SAM" id="MobiDB-lite"/>
    </source>
</evidence>
<dbReference type="Gene3D" id="1.20.1070.10">
    <property type="entry name" value="Rhodopsin 7-helix transmembrane proteins"/>
    <property type="match status" value="1"/>
</dbReference>
<feature type="region of interest" description="Disordered" evidence="5">
    <location>
        <begin position="309"/>
        <end position="372"/>
    </location>
</feature>
<dbReference type="AlphaFoldDB" id="A0A9N8WCB1"/>
<feature type="transmembrane region" description="Helical" evidence="6">
    <location>
        <begin position="244"/>
        <end position="262"/>
    </location>
</feature>
<name>A0A9N8WCB1_FUNMO</name>
<feature type="domain" description="G-protein coupled receptors family 2 profile 2" evidence="7">
    <location>
        <begin position="3"/>
        <end position="185"/>
    </location>
</feature>
<sequence length="621" mass="70741">MVFETDAVAYYTLHIISLPLSLSLFVLYKNHKHYSTVAYFSLTLFLSSINSCYLAFAKNGNLEDTANTFACAFQAFFLTYLNTSIALWLVCIEYNMTLIFTRNRGRRRQRLQQSEILRKHELLSFMAFSWGLPLFFTITVTVLAISKNGLEPWLYYCMISNPAIGPAIGIYFVSMCSIIITTILIAWNIKLIYERESNDVEEIDIDLSRRVIAFGIITSLPICLSTFARLLMTLMLNWVDNTGMWPDFLLVTIPYFTFMIYGTTPKIFRKFSHESPCRQKNRSDNLLVNFAIINPTLRRDSIEGRQRHLSLSSSLTKPSSEESIARSSAPGPSTFSQRTNPNAPDPFSHRKNPSLTINVPGQQRVRKRSSSSIRKSFLARALSINKNSEDSNRLSLTVESGQVNSRNLRKAMKSLKKPSSRRNMTPPATRHTIAQLGRSNRNSNNNNNRNSEKFLKKFSFEHRNKTESVIQIPQEFIFDERKNYILDEFKANSIQKSSPSRSFKLNRYLTDVLPSIEITRNFTTTPSHTSVISDTEGMIPSKSTGHSPSFFFLTSNHYEKKRNTKSTFSSKSNKSTESSSSSQDEGLRLTPRNSIPVRILNIRSLINALPSSSTSTINEEN</sequence>
<dbReference type="GO" id="GO:0005886">
    <property type="term" value="C:plasma membrane"/>
    <property type="evidence" value="ECO:0007669"/>
    <property type="project" value="TreeGrafter"/>
</dbReference>
<accession>A0A9N8WCB1</accession>
<dbReference type="PANTHER" id="PTHR23112:SF0">
    <property type="entry name" value="TRANSMEMBRANE PROTEIN 116"/>
    <property type="match status" value="1"/>
</dbReference>
<comment type="caution">
    <text evidence="8">The sequence shown here is derived from an EMBL/GenBank/DDBJ whole genome shotgun (WGS) entry which is preliminary data.</text>
</comment>
<feature type="transmembrane region" description="Helical" evidence="6">
    <location>
        <begin position="210"/>
        <end position="232"/>
    </location>
</feature>
<evidence type="ECO:0000256" key="4">
    <source>
        <dbReference type="ARBA" id="ARBA00023136"/>
    </source>
</evidence>
<evidence type="ECO:0000256" key="3">
    <source>
        <dbReference type="ARBA" id="ARBA00022989"/>
    </source>
</evidence>